<dbReference type="Proteomes" id="UP000886887">
    <property type="component" value="Unassembled WGS sequence"/>
</dbReference>
<reference evidence="2" key="1">
    <citation type="submission" date="2020-10" db="EMBL/GenBank/DDBJ databases">
        <authorList>
            <person name="Gilroy R."/>
        </authorList>
    </citation>
    <scope>NUCLEOTIDE SEQUENCE</scope>
    <source>
        <strain evidence="2">ChiSxjej2B14-6234</strain>
    </source>
</reference>
<dbReference type="AlphaFoldDB" id="A0A9D0ZAV5"/>
<feature type="transmembrane region" description="Helical" evidence="1">
    <location>
        <begin position="20"/>
        <end position="39"/>
    </location>
</feature>
<evidence type="ECO:0000313" key="3">
    <source>
        <dbReference type="Proteomes" id="UP000886887"/>
    </source>
</evidence>
<dbReference type="EMBL" id="DVFJ01000006">
    <property type="protein sequence ID" value="HIQ71053.1"/>
    <property type="molecule type" value="Genomic_DNA"/>
</dbReference>
<keyword evidence="1" id="KW-0812">Transmembrane</keyword>
<proteinExistence type="predicted"/>
<sequence>MDNFREEVVVRRNRLLNDLLYALAWVGIVIFGLIALMLLQGTIMVLNFNLPMIAVMLVTGGLAVLLFLKKDVLRTEYEYTFTNGELDFARVYGNNKRKELGSMRVKNVDACGWVTHQSFQRYINMPGVRKDNWFLNRDANLFYFYFVKDSAKRIIVIEPSKEMADLIRQYAAHGAFQG</sequence>
<evidence type="ECO:0000256" key="1">
    <source>
        <dbReference type="SAM" id="Phobius"/>
    </source>
</evidence>
<evidence type="ECO:0000313" key="2">
    <source>
        <dbReference type="EMBL" id="HIQ71053.1"/>
    </source>
</evidence>
<gene>
    <name evidence="2" type="ORF">IAB73_02430</name>
</gene>
<reference evidence="2" key="2">
    <citation type="journal article" date="2021" name="PeerJ">
        <title>Extensive microbial diversity within the chicken gut microbiome revealed by metagenomics and culture.</title>
        <authorList>
            <person name="Gilroy R."/>
            <person name="Ravi A."/>
            <person name="Getino M."/>
            <person name="Pursley I."/>
            <person name="Horton D.L."/>
            <person name="Alikhan N.F."/>
            <person name="Baker D."/>
            <person name="Gharbi K."/>
            <person name="Hall N."/>
            <person name="Watson M."/>
            <person name="Adriaenssens E.M."/>
            <person name="Foster-Nyarko E."/>
            <person name="Jarju S."/>
            <person name="Secka A."/>
            <person name="Antonio M."/>
            <person name="Oren A."/>
            <person name="Chaudhuri R.R."/>
            <person name="La Ragione R."/>
            <person name="Hildebrand F."/>
            <person name="Pallen M.J."/>
        </authorList>
    </citation>
    <scope>NUCLEOTIDE SEQUENCE</scope>
    <source>
        <strain evidence="2">ChiSxjej2B14-6234</strain>
    </source>
</reference>
<name>A0A9D0ZAV5_9FIRM</name>
<feature type="transmembrane region" description="Helical" evidence="1">
    <location>
        <begin position="45"/>
        <end position="68"/>
    </location>
</feature>
<accession>A0A9D0ZAV5</accession>
<protein>
    <submittedName>
        <fullName evidence="2">Uncharacterized protein</fullName>
    </submittedName>
</protein>
<keyword evidence="1" id="KW-0472">Membrane</keyword>
<keyword evidence="1" id="KW-1133">Transmembrane helix</keyword>
<comment type="caution">
    <text evidence="2">The sequence shown here is derived from an EMBL/GenBank/DDBJ whole genome shotgun (WGS) entry which is preliminary data.</text>
</comment>
<organism evidence="2 3">
    <name type="scientific">Candidatus Onthenecus intestinigallinarum</name>
    <dbReference type="NCBI Taxonomy" id="2840875"/>
    <lineage>
        <taxon>Bacteria</taxon>
        <taxon>Bacillati</taxon>
        <taxon>Bacillota</taxon>
        <taxon>Clostridia</taxon>
        <taxon>Eubacteriales</taxon>
        <taxon>Candidatus Onthenecus</taxon>
    </lineage>
</organism>